<organism evidence="2 3">
    <name type="scientific">Demequina activiva</name>
    <dbReference type="NCBI Taxonomy" id="1582364"/>
    <lineage>
        <taxon>Bacteria</taxon>
        <taxon>Bacillati</taxon>
        <taxon>Actinomycetota</taxon>
        <taxon>Actinomycetes</taxon>
        <taxon>Micrococcales</taxon>
        <taxon>Demequinaceae</taxon>
        <taxon>Demequina</taxon>
    </lineage>
</organism>
<reference evidence="2" key="1">
    <citation type="submission" date="2021-01" db="EMBL/GenBank/DDBJ databases">
        <title>Whole genome shotgun sequence of Demequina activiva NBRC 110675.</title>
        <authorList>
            <person name="Komaki H."/>
            <person name="Tamura T."/>
        </authorList>
    </citation>
    <scope>NUCLEOTIDE SEQUENCE</scope>
    <source>
        <strain evidence="2">NBRC 110675</strain>
    </source>
</reference>
<evidence type="ECO:0000256" key="1">
    <source>
        <dbReference type="SAM" id="MobiDB-lite"/>
    </source>
</evidence>
<keyword evidence="3" id="KW-1185">Reference proteome</keyword>
<protein>
    <submittedName>
        <fullName evidence="2">Uncharacterized protein</fullName>
    </submittedName>
</protein>
<accession>A0A919Q3Q7</accession>
<sequence>MTDHENHPKDKPRDPASETDQDKPIAVDNAASHRPEAADGPNFQSPSKDPVSAEGRVAKGGNQNPDVKQPPDSQMHKQQRSQGMNHSGWEGKG</sequence>
<dbReference type="AlphaFoldDB" id="A0A919Q3Q7"/>
<evidence type="ECO:0000313" key="3">
    <source>
        <dbReference type="Proteomes" id="UP000652354"/>
    </source>
</evidence>
<evidence type="ECO:0000313" key="2">
    <source>
        <dbReference type="EMBL" id="GIG53888.1"/>
    </source>
</evidence>
<name>A0A919Q3Q7_9MICO</name>
<dbReference type="RefSeq" id="WP_203653315.1">
    <property type="nucleotide sequence ID" value="NZ_BONR01000001.1"/>
</dbReference>
<dbReference type="Proteomes" id="UP000652354">
    <property type="component" value="Unassembled WGS sequence"/>
</dbReference>
<feature type="region of interest" description="Disordered" evidence="1">
    <location>
        <begin position="1"/>
        <end position="93"/>
    </location>
</feature>
<dbReference type="EMBL" id="BONR01000001">
    <property type="protein sequence ID" value="GIG53888.1"/>
    <property type="molecule type" value="Genomic_DNA"/>
</dbReference>
<proteinExistence type="predicted"/>
<comment type="caution">
    <text evidence="2">The sequence shown here is derived from an EMBL/GenBank/DDBJ whole genome shotgun (WGS) entry which is preliminary data.</text>
</comment>
<gene>
    <name evidence="2" type="ORF">Dac01nite_06400</name>
</gene>
<feature type="compositionally biased region" description="Basic and acidic residues" evidence="1">
    <location>
        <begin position="1"/>
        <end position="37"/>
    </location>
</feature>